<name>A0A974PUB3_9HYPH</name>
<dbReference type="InterPro" id="IPR036271">
    <property type="entry name" value="Tet_transcr_reg_TetR-rel_C_sf"/>
</dbReference>
<keyword evidence="7" id="KW-1185">Reference proteome</keyword>
<dbReference type="GO" id="GO:0003700">
    <property type="term" value="F:DNA-binding transcription factor activity"/>
    <property type="evidence" value="ECO:0007669"/>
    <property type="project" value="TreeGrafter"/>
</dbReference>
<dbReference type="EMBL" id="CP063362">
    <property type="protein sequence ID" value="QRG09902.1"/>
    <property type="molecule type" value="Genomic_DNA"/>
</dbReference>
<dbReference type="PROSITE" id="PS01081">
    <property type="entry name" value="HTH_TETR_1"/>
    <property type="match status" value="1"/>
</dbReference>
<keyword evidence="1" id="KW-0805">Transcription regulation</keyword>
<gene>
    <name evidence="6" type="ORF">EZH22_28675</name>
</gene>
<dbReference type="SUPFAM" id="SSF48498">
    <property type="entry name" value="Tetracyclin repressor-like, C-terminal domain"/>
    <property type="match status" value="1"/>
</dbReference>
<protein>
    <submittedName>
        <fullName evidence="6">TetR family transcriptional regulator</fullName>
    </submittedName>
</protein>
<dbReference type="InterPro" id="IPR041490">
    <property type="entry name" value="KstR2_TetR_C"/>
</dbReference>
<dbReference type="SUPFAM" id="SSF46689">
    <property type="entry name" value="Homeodomain-like"/>
    <property type="match status" value="1"/>
</dbReference>
<dbReference type="InterPro" id="IPR050109">
    <property type="entry name" value="HTH-type_TetR-like_transc_reg"/>
</dbReference>
<dbReference type="Pfam" id="PF17932">
    <property type="entry name" value="TetR_C_24"/>
    <property type="match status" value="1"/>
</dbReference>
<evidence type="ECO:0000256" key="1">
    <source>
        <dbReference type="ARBA" id="ARBA00023015"/>
    </source>
</evidence>
<sequence>MTSTASKRQPSRWPALLDAAAVFFAERGYHATTMRDIAHVVNVTPGAVYFHVATKHALLVAVYQEGVDRIIRNFDEAMAEEHDPVKRFRCAIRAHLESILDESAYARVIIRVLPEDVPEATEELKRQRERYEERFRALIDGLHLPQSRNPKLMRLLLIGALNWTPVWYRGSVGGLDPVVNEMVASFGIQPTRRTSKK</sequence>
<dbReference type="InterPro" id="IPR009057">
    <property type="entry name" value="Homeodomain-like_sf"/>
</dbReference>
<feature type="DNA-binding region" description="H-T-H motif" evidence="4">
    <location>
        <begin position="33"/>
        <end position="52"/>
    </location>
</feature>
<dbReference type="PRINTS" id="PR00455">
    <property type="entry name" value="HTHTETR"/>
</dbReference>
<evidence type="ECO:0000313" key="7">
    <source>
        <dbReference type="Proteomes" id="UP000596427"/>
    </source>
</evidence>
<keyword evidence="2 4" id="KW-0238">DNA-binding</keyword>
<dbReference type="PROSITE" id="PS50977">
    <property type="entry name" value="HTH_TETR_2"/>
    <property type="match status" value="1"/>
</dbReference>
<organism evidence="6 7">
    <name type="scientific">Xanthobacter dioxanivorans</name>
    <dbReference type="NCBI Taxonomy" id="2528964"/>
    <lineage>
        <taxon>Bacteria</taxon>
        <taxon>Pseudomonadati</taxon>
        <taxon>Pseudomonadota</taxon>
        <taxon>Alphaproteobacteria</taxon>
        <taxon>Hyphomicrobiales</taxon>
        <taxon>Xanthobacteraceae</taxon>
        <taxon>Xanthobacter</taxon>
    </lineage>
</organism>
<dbReference type="Proteomes" id="UP000596427">
    <property type="component" value="Chromosome"/>
</dbReference>
<accession>A0A974PUB3</accession>
<dbReference type="PANTHER" id="PTHR30055:SF234">
    <property type="entry name" value="HTH-TYPE TRANSCRIPTIONAL REGULATOR BETI"/>
    <property type="match status" value="1"/>
</dbReference>
<evidence type="ECO:0000256" key="2">
    <source>
        <dbReference type="ARBA" id="ARBA00023125"/>
    </source>
</evidence>
<dbReference type="AlphaFoldDB" id="A0A974PUB3"/>
<evidence type="ECO:0000256" key="3">
    <source>
        <dbReference type="ARBA" id="ARBA00023163"/>
    </source>
</evidence>
<proteinExistence type="predicted"/>
<keyword evidence="3" id="KW-0804">Transcription</keyword>
<dbReference type="PANTHER" id="PTHR30055">
    <property type="entry name" value="HTH-TYPE TRANSCRIPTIONAL REGULATOR RUTR"/>
    <property type="match status" value="1"/>
</dbReference>
<dbReference type="Pfam" id="PF00440">
    <property type="entry name" value="TetR_N"/>
    <property type="match status" value="1"/>
</dbReference>
<evidence type="ECO:0000256" key="4">
    <source>
        <dbReference type="PROSITE-ProRule" id="PRU00335"/>
    </source>
</evidence>
<dbReference type="InterPro" id="IPR001647">
    <property type="entry name" value="HTH_TetR"/>
</dbReference>
<dbReference type="Gene3D" id="1.10.10.60">
    <property type="entry name" value="Homeodomain-like"/>
    <property type="match status" value="1"/>
</dbReference>
<dbReference type="KEGG" id="xdi:EZH22_28675"/>
<dbReference type="InterPro" id="IPR023772">
    <property type="entry name" value="DNA-bd_HTH_TetR-type_CS"/>
</dbReference>
<evidence type="ECO:0000313" key="6">
    <source>
        <dbReference type="EMBL" id="QRG09902.1"/>
    </source>
</evidence>
<evidence type="ECO:0000259" key="5">
    <source>
        <dbReference type="PROSITE" id="PS50977"/>
    </source>
</evidence>
<dbReference type="Gene3D" id="1.10.357.10">
    <property type="entry name" value="Tetracycline Repressor, domain 2"/>
    <property type="match status" value="1"/>
</dbReference>
<feature type="domain" description="HTH tetR-type" evidence="5">
    <location>
        <begin position="10"/>
        <end position="70"/>
    </location>
</feature>
<reference evidence="6 7" key="1">
    <citation type="submission" date="2020-10" db="EMBL/GenBank/DDBJ databases">
        <title>Degradation of 1,4-Dioxane by Xanthobacter sp. YN2, via a Novel Group-2 Soluble Di-Iron Monooxygenase.</title>
        <authorList>
            <person name="Ma F."/>
            <person name="Wang Y."/>
            <person name="Yang J."/>
            <person name="Guo H."/>
            <person name="Su D."/>
            <person name="Yu L."/>
        </authorList>
    </citation>
    <scope>NUCLEOTIDE SEQUENCE [LARGE SCALE GENOMIC DNA]</scope>
    <source>
        <strain evidence="6 7">YN2</strain>
    </source>
</reference>
<dbReference type="GO" id="GO:0000976">
    <property type="term" value="F:transcription cis-regulatory region binding"/>
    <property type="evidence" value="ECO:0007669"/>
    <property type="project" value="TreeGrafter"/>
</dbReference>